<dbReference type="OrthoDB" id="407558at2759"/>
<comment type="catalytic activity">
    <reaction evidence="1">
        <text>[protein]-peptidylproline (omega=180) = [protein]-peptidylproline (omega=0)</text>
        <dbReference type="Rhea" id="RHEA:16237"/>
        <dbReference type="Rhea" id="RHEA-COMP:10747"/>
        <dbReference type="Rhea" id="RHEA-COMP:10748"/>
        <dbReference type="ChEBI" id="CHEBI:83833"/>
        <dbReference type="ChEBI" id="CHEBI:83834"/>
        <dbReference type="EC" id="5.2.1.8"/>
    </reaction>
</comment>
<accession>G8BPY8</accession>
<dbReference type="InterPro" id="IPR002130">
    <property type="entry name" value="Cyclophilin-type_PPIase_dom"/>
</dbReference>
<dbReference type="GO" id="GO:0042026">
    <property type="term" value="P:protein refolding"/>
    <property type="evidence" value="ECO:0007669"/>
    <property type="project" value="EnsemblFungi"/>
</dbReference>
<dbReference type="Gene3D" id="1.25.40.10">
    <property type="entry name" value="Tetratricopeptide repeat domain"/>
    <property type="match status" value="1"/>
</dbReference>
<dbReference type="Proteomes" id="UP000005666">
    <property type="component" value="Chromosome 2"/>
</dbReference>
<evidence type="ECO:0000256" key="7">
    <source>
        <dbReference type="PROSITE-ProRule" id="PRU00339"/>
    </source>
</evidence>
<keyword evidence="5" id="KW-0697">Rotamase</keyword>
<evidence type="ECO:0000256" key="1">
    <source>
        <dbReference type="ARBA" id="ARBA00000971"/>
    </source>
</evidence>
<evidence type="ECO:0000256" key="6">
    <source>
        <dbReference type="ARBA" id="ARBA00023235"/>
    </source>
</evidence>
<evidence type="ECO:0000256" key="3">
    <source>
        <dbReference type="ARBA" id="ARBA00022737"/>
    </source>
</evidence>
<dbReference type="SUPFAM" id="SSF50891">
    <property type="entry name" value="Cyclophilin-like"/>
    <property type="match status" value="1"/>
</dbReference>
<proteinExistence type="predicted"/>
<dbReference type="InterPro" id="IPR029000">
    <property type="entry name" value="Cyclophilin-like_dom_sf"/>
</dbReference>
<evidence type="ECO:0000313" key="10">
    <source>
        <dbReference type="Proteomes" id="UP000005666"/>
    </source>
</evidence>
<name>G8BPY8_TETPH</name>
<feature type="domain" description="PPIase cyclophilin-type" evidence="8">
    <location>
        <begin position="9"/>
        <end position="196"/>
    </location>
</feature>
<dbReference type="PANTHER" id="PTHR11071:SF561">
    <property type="entry name" value="PEPTIDYL-PROLYL CIS-TRANS ISOMERASE D-RELATED"/>
    <property type="match status" value="1"/>
</dbReference>
<keyword evidence="6" id="KW-0413">Isomerase</keyword>
<dbReference type="eggNOG" id="KOG0546">
    <property type="taxonomic scope" value="Eukaryota"/>
</dbReference>
<dbReference type="EMBL" id="HE612857">
    <property type="protein sequence ID" value="CCE62069.1"/>
    <property type="molecule type" value="Genomic_DNA"/>
</dbReference>
<evidence type="ECO:0000313" key="9">
    <source>
        <dbReference type="EMBL" id="CCE62069.1"/>
    </source>
</evidence>
<keyword evidence="3" id="KW-0677">Repeat</keyword>
<organism evidence="9 10">
    <name type="scientific">Tetrapisispora phaffii (strain ATCC 24235 / CBS 4417 / NBRC 1672 / NRRL Y-8282 / UCD 70-5)</name>
    <name type="common">Yeast</name>
    <name type="synonym">Fabospora phaffii</name>
    <dbReference type="NCBI Taxonomy" id="1071381"/>
    <lineage>
        <taxon>Eukaryota</taxon>
        <taxon>Fungi</taxon>
        <taxon>Dikarya</taxon>
        <taxon>Ascomycota</taxon>
        <taxon>Saccharomycotina</taxon>
        <taxon>Saccharomycetes</taxon>
        <taxon>Saccharomycetales</taxon>
        <taxon>Saccharomycetaceae</taxon>
        <taxon>Tetrapisispora</taxon>
    </lineage>
</organism>
<dbReference type="GeneID" id="11535115"/>
<dbReference type="AlphaFoldDB" id="G8BPY8"/>
<dbReference type="KEGG" id="tpf:TPHA_0B03970"/>
<dbReference type="PRINTS" id="PR00153">
    <property type="entry name" value="CSAPPISMRASE"/>
</dbReference>
<dbReference type="InterPro" id="IPR011990">
    <property type="entry name" value="TPR-like_helical_dom_sf"/>
</dbReference>
<reference evidence="9 10" key="1">
    <citation type="journal article" date="2011" name="Proc. Natl. Acad. Sci. U.S.A.">
        <title>Evolutionary erosion of yeast sex chromosomes by mating-type switching accidents.</title>
        <authorList>
            <person name="Gordon J.L."/>
            <person name="Armisen D."/>
            <person name="Proux-Wera E."/>
            <person name="Oheigeartaigh S.S."/>
            <person name="Byrne K.P."/>
            <person name="Wolfe K.H."/>
        </authorList>
    </citation>
    <scope>NUCLEOTIDE SEQUENCE [LARGE SCALE GENOMIC DNA]</scope>
    <source>
        <strain evidence="10">ATCC 24235 / CBS 4417 / NBRC 1672 / NRRL Y-8282 / UCD 70-5</strain>
    </source>
</reference>
<dbReference type="PROSITE" id="PS50005">
    <property type="entry name" value="TPR"/>
    <property type="match status" value="1"/>
</dbReference>
<dbReference type="GO" id="GO:0005829">
    <property type="term" value="C:cytosol"/>
    <property type="evidence" value="ECO:0007669"/>
    <property type="project" value="EnsemblFungi"/>
</dbReference>
<evidence type="ECO:0000256" key="5">
    <source>
        <dbReference type="ARBA" id="ARBA00023110"/>
    </source>
</evidence>
<dbReference type="FunFam" id="1.25.40.10:FF:000029">
    <property type="entry name" value="peptidyl-prolyl cis-trans isomerase D"/>
    <property type="match status" value="1"/>
</dbReference>
<dbReference type="Pfam" id="PF00515">
    <property type="entry name" value="TPR_1"/>
    <property type="match status" value="1"/>
</dbReference>
<dbReference type="Gene3D" id="2.40.100.10">
    <property type="entry name" value="Cyclophilin-like"/>
    <property type="match status" value="1"/>
</dbReference>
<dbReference type="PANTHER" id="PTHR11071">
    <property type="entry name" value="PEPTIDYL-PROLYL CIS-TRANS ISOMERASE"/>
    <property type="match status" value="1"/>
</dbReference>
<dbReference type="RefSeq" id="XP_003684503.1">
    <property type="nucleotide sequence ID" value="XM_003684455.1"/>
</dbReference>
<protein>
    <recommendedName>
        <fullName evidence="2">peptidylprolyl isomerase</fullName>
        <ecNumber evidence="2">5.2.1.8</ecNumber>
    </recommendedName>
</protein>
<sequence length="396" mass="45415">MTSASSTLYFDISIDNVDIGRIVCELFEDKAPKATKNFKHLCNGDTTIEGFKNLTFKGNYFHRIIKTFIVQCGDIVYGSDKFEKSDEIGTGGSSIYATAEEIKDETKELKCYGNFDDENLGEFKEPFLLAMANTGEANTNSSQFFITVGVQPHLNGKHTIFGKVLFGKHVVRTIENVSIDKDGFPEQCVLVKDCGIWDESMGVPLYNACNDKIGGDVYEEDPNDDSNFDHDNFEESYNASNIIKESGSLLFKKKDFKNSLFKYQKSLRYVNEFMPDMDMDKNNCLKFTTLKSKLYLNMSLNYYNLKMYDECMTYANYLLDLDNIPDIDQAKAYYRRGNSYLMKKRYEDALASYKLCKEKNPEDKVIDQKIESVKSLIEANIEKTRKNLSKFFTDPK</sequence>
<dbReference type="OMA" id="QFFITTY"/>
<dbReference type="GO" id="GO:0003755">
    <property type="term" value="F:peptidyl-prolyl cis-trans isomerase activity"/>
    <property type="evidence" value="ECO:0007669"/>
    <property type="project" value="UniProtKB-KW"/>
</dbReference>
<dbReference type="Pfam" id="PF00160">
    <property type="entry name" value="Pro_isomerase"/>
    <property type="match status" value="1"/>
</dbReference>
<dbReference type="GO" id="GO:0051082">
    <property type="term" value="F:unfolded protein binding"/>
    <property type="evidence" value="ECO:0007669"/>
    <property type="project" value="EnsemblFungi"/>
</dbReference>
<dbReference type="GO" id="GO:0016018">
    <property type="term" value="F:cyclosporin A binding"/>
    <property type="evidence" value="ECO:0007669"/>
    <property type="project" value="TreeGrafter"/>
</dbReference>
<keyword evidence="10" id="KW-1185">Reference proteome</keyword>
<dbReference type="SMART" id="SM00028">
    <property type="entry name" value="TPR"/>
    <property type="match status" value="3"/>
</dbReference>
<evidence type="ECO:0000259" key="8">
    <source>
        <dbReference type="PROSITE" id="PS50072"/>
    </source>
</evidence>
<evidence type="ECO:0000256" key="2">
    <source>
        <dbReference type="ARBA" id="ARBA00013194"/>
    </source>
</evidence>
<gene>
    <name evidence="9" type="primary">TPHA0B03970</name>
    <name evidence="9" type="ordered locus">TPHA_0B03970</name>
</gene>
<dbReference type="SUPFAM" id="SSF48452">
    <property type="entry name" value="TPR-like"/>
    <property type="match status" value="1"/>
</dbReference>
<dbReference type="PROSITE" id="PS50072">
    <property type="entry name" value="CSA_PPIASE_2"/>
    <property type="match status" value="1"/>
</dbReference>
<keyword evidence="4 7" id="KW-0802">TPR repeat</keyword>
<dbReference type="InterPro" id="IPR019734">
    <property type="entry name" value="TPR_rpt"/>
</dbReference>
<dbReference type="HOGENOM" id="CLU_012062_37_0_1"/>
<feature type="repeat" description="TPR" evidence="7">
    <location>
        <begin position="330"/>
        <end position="363"/>
    </location>
</feature>
<dbReference type="STRING" id="1071381.G8BPY8"/>
<dbReference type="EC" id="5.2.1.8" evidence="2"/>
<evidence type="ECO:0000256" key="4">
    <source>
        <dbReference type="ARBA" id="ARBA00022803"/>
    </source>
</evidence>